<evidence type="ECO:0000313" key="1">
    <source>
        <dbReference type="EMBL" id="KKQ28169.1"/>
    </source>
</evidence>
<dbReference type="AlphaFoldDB" id="A0A0G0IVL1"/>
<name>A0A0G0IVL1_9BACT</name>
<reference evidence="1 2" key="1">
    <citation type="journal article" date="2015" name="Nature">
        <title>rRNA introns, odd ribosomes, and small enigmatic genomes across a large radiation of phyla.</title>
        <authorList>
            <person name="Brown C.T."/>
            <person name="Hug L.A."/>
            <person name="Thomas B.C."/>
            <person name="Sharon I."/>
            <person name="Castelle C.J."/>
            <person name="Singh A."/>
            <person name="Wilkins M.J."/>
            <person name="Williams K.H."/>
            <person name="Banfield J.F."/>
        </authorList>
    </citation>
    <scope>NUCLEOTIDE SEQUENCE [LARGE SCALE GENOMIC DNA]</scope>
</reference>
<dbReference type="EMBL" id="LBSX01000001">
    <property type="protein sequence ID" value="KKQ28169.1"/>
    <property type="molecule type" value="Genomic_DNA"/>
</dbReference>
<protein>
    <submittedName>
        <fullName evidence="1">Uncharacterized protein</fullName>
    </submittedName>
</protein>
<comment type="caution">
    <text evidence="1">The sequence shown here is derived from an EMBL/GenBank/DDBJ whole genome shotgun (WGS) entry which is preliminary data.</text>
</comment>
<proteinExistence type="predicted"/>
<sequence>MWHQNTAERWQNLSLAEQLGNVGSEFGRVTAWQTKNKNSEALLALERTLELLDLSITDSRWQNNKRNELLRLREVICDNFLQSGHYLASSSWLENYFLAFAIFARKNKT</sequence>
<organism evidence="1 2">
    <name type="scientific">Candidatus Magasanikbacteria bacterium GW2011_GWC2_37_14</name>
    <dbReference type="NCBI Taxonomy" id="1619046"/>
    <lineage>
        <taxon>Bacteria</taxon>
        <taxon>Candidatus Magasanikiibacteriota</taxon>
    </lineage>
</organism>
<accession>A0A0G0IVL1</accession>
<dbReference type="Proteomes" id="UP000034849">
    <property type="component" value="Unassembled WGS sequence"/>
</dbReference>
<dbReference type="STRING" id="1619046.US42_C0001G0020"/>
<evidence type="ECO:0000313" key="2">
    <source>
        <dbReference type="Proteomes" id="UP000034849"/>
    </source>
</evidence>
<gene>
    <name evidence="1" type="ORF">US42_C0001G0020</name>
</gene>